<keyword evidence="9" id="KW-1185">Reference proteome</keyword>
<protein>
    <recommendedName>
        <fullName evidence="7">C2H2-type domain-containing protein</fullName>
    </recommendedName>
</protein>
<feature type="domain" description="C2H2-type" evidence="7">
    <location>
        <begin position="383"/>
        <end position="411"/>
    </location>
</feature>
<evidence type="ECO:0000259" key="7">
    <source>
        <dbReference type="PROSITE" id="PS50157"/>
    </source>
</evidence>
<organism evidence="8 9">
    <name type="scientific">Rhynchophorus ferrugineus</name>
    <name type="common">Red palm weevil</name>
    <name type="synonym">Curculio ferrugineus</name>
    <dbReference type="NCBI Taxonomy" id="354439"/>
    <lineage>
        <taxon>Eukaryota</taxon>
        <taxon>Metazoa</taxon>
        <taxon>Ecdysozoa</taxon>
        <taxon>Arthropoda</taxon>
        <taxon>Hexapoda</taxon>
        <taxon>Insecta</taxon>
        <taxon>Pterygota</taxon>
        <taxon>Neoptera</taxon>
        <taxon>Endopterygota</taxon>
        <taxon>Coleoptera</taxon>
        <taxon>Polyphaga</taxon>
        <taxon>Cucujiformia</taxon>
        <taxon>Curculionidae</taxon>
        <taxon>Dryophthorinae</taxon>
        <taxon>Rhynchophorus</taxon>
    </lineage>
</organism>
<dbReference type="SMART" id="SM00355">
    <property type="entry name" value="ZnF_C2H2"/>
    <property type="match status" value="15"/>
</dbReference>
<feature type="domain" description="C2H2-type" evidence="7">
    <location>
        <begin position="705"/>
        <end position="732"/>
    </location>
</feature>
<dbReference type="GO" id="GO:0008270">
    <property type="term" value="F:zinc ion binding"/>
    <property type="evidence" value="ECO:0007669"/>
    <property type="project" value="UniProtKB-KW"/>
</dbReference>
<keyword evidence="1" id="KW-0479">Metal-binding</keyword>
<dbReference type="PROSITE" id="PS00028">
    <property type="entry name" value="ZINC_FINGER_C2H2_1"/>
    <property type="match status" value="10"/>
</dbReference>
<feature type="domain" description="C2H2-type" evidence="7">
    <location>
        <begin position="516"/>
        <end position="538"/>
    </location>
</feature>
<accession>A0A834IJ72</accession>
<feature type="domain" description="C2H2-type" evidence="7">
    <location>
        <begin position="646"/>
        <end position="668"/>
    </location>
</feature>
<keyword evidence="3 5" id="KW-0863">Zinc-finger</keyword>
<dbReference type="FunFam" id="3.30.160.60:FF:000100">
    <property type="entry name" value="Zinc finger 45-like"/>
    <property type="match status" value="1"/>
</dbReference>
<dbReference type="AlphaFoldDB" id="A0A834IJ72"/>
<reference evidence="8" key="1">
    <citation type="submission" date="2020-08" db="EMBL/GenBank/DDBJ databases">
        <title>Genome sequencing and assembly of the red palm weevil Rhynchophorus ferrugineus.</title>
        <authorList>
            <person name="Dias G.B."/>
            <person name="Bergman C.M."/>
            <person name="Manee M."/>
        </authorList>
    </citation>
    <scope>NUCLEOTIDE SEQUENCE</scope>
    <source>
        <strain evidence="8">AA-2017</strain>
        <tissue evidence="8">Whole larva</tissue>
    </source>
</reference>
<keyword evidence="4" id="KW-0862">Zinc</keyword>
<dbReference type="Pfam" id="PF00096">
    <property type="entry name" value="zf-C2H2"/>
    <property type="match status" value="2"/>
</dbReference>
<feature type="compositionally biased region" description="Polar residues" evidence="6">
    <location>
        <begin position="184"/>
        <end position="195"/>
    </location>
</feature>
<feature type="domain" description="C2H2-type" evidence="7">
    <location>
        <begin position="85"/>
        <end position="112"/>
    </location>
</feature>
<dbReference type="GO" id="GO:0005634">
    <property type="term" value="C:nucleus"/>
    <property type="evidence" value="ECO:0007669"/>
    <property type="project" value="TreeGrafter"/>
</dbReference>
<dbReference type="Gene3D" id="3.30.160.60">
    <property type="entry name" value="Classic Zinc Finger"/>
    <property type="match status" value="4"/>
</dbReference>
<dbReference type="PANTHER" id="PTHR24379">
    <property type="entry name" value="KRAB AND ZINC FINGER DOMAIN-CONTAINING"/>
    <property type="match status" value="1"/>
</dbReference>
<dbReference type="EMBL" id="JAACXV010000385">
    <property type="protein sequence ID" value="KAF7278830.1"/>
    <property type="molecule type" value="Genomic_DNA"/>
</dbReference>
<evidence type="ECO:0000256" key="3">
    <source>
        <dbReference type="ARBA" id="ARBA00022771"/>
    </source>
</evidence>
<feature type="domain" description="C2H2-type" evidence="7">
    <location>
        <begin position="676"/>
        <end position="704"/>
    </location>
</feature>
<evidence type="ECO:0000313" key="9">
    <source>
        <dbReference type="Proteomes" id="UP000625711"/>
    </source>
</evidence>
<dbReference type="GO" id="GO:0000977">
    <property type="term" value="F:RNA polymerase II transcription regulatory region sequence-specific DNA binding"/>
    <property type="evidence" value="ECO:0007669"/>
    <property type="project" value="TreeGrafter"/>
</dbReference>
<evidence type="ECO:0000313" key="8">
    <source>
        <dbReference type="EMBL" id="KAF7278830.1"/>
    </source>
</evidence>
<evidence type="ECO:0000256" key="5">
    <source>
        <dbReference type="PROSITE-ProRule" id="PRU00042"/>
    </source>
</evidence>
<feature type="compositionally biased region" description="Low complexity" evidence="6">
    <location>
        <begin position="174"/>
        <end position="183"/>
    </location>
</feature>
<dbReference type="InterPro" id="IPR013087">
    <property type="entry name" value="Znf_C2H2_type"/>
</dbReference>
<evidence type="ECO:0000256" key="4">
    <source>
        <dbReference type="ARBA" id="ARBA00022833"/>
    </source>
</evidence>
<dbReference type="PANTHER" id="PTHR24379:SF127">
    <property type="entry name" value="BLOODY FINGERS-RELATED"/>
    <property type="match status" value="1"/>
</dbReference>
<dbReference type="OrthoDB" id="10014897at2759"/>
<feature type="domain" description="C2H2-type" evidence="7">
    <location>
        <begin position="113"/>
        <end position="140"/>
    </location>
</feature>
<feature type="domain" description="C2H2-type" evidence="7">
    <location>
        <begin position="354"/>
        <end position="378"/>
    </location>
</feature>
<dbReference type="GO" id="GO:0000981">
    <property type="term" value="F:DNA-binding transcription factor activity, RNA polymerase II-specific"/>
    <property type="evidence" value="ECO:0007669"/>
    <property type="project" value="TreeGrafter"/>
</dbReference>
<comment type="caution">
    <text evidence="8">The sequence shown here is derived from an EMBL/GenBank/DDBJ whole genome shotgun (WGS) entry which is preliminary data.</text>
</comment>
<feature type="region of interest" description="Disordered" evidence="6">
    <location>
        <begin position="174"/>
        <end position="195"/>
    </location>
</feature>
<dbReference type="PROSITE" id="PS50157">
    <property type="entry name" value="ZINC_FINGER_C2H2_2"/>
    <property type="match status" value="8"/>
</dbReference>
<dbReference type="InterPro" id="IPR036236">
    <property type="entry name" value="Znf_C2H2_sf"/>
</dbReference>
<evidence type="ECO:0000256" key="2">
    <source>
        <dbReference type="ARBA" id="ARBA00022737"/>
    </source>
</evidence>
<keyword evidence="2" id="KW-0677">Repeat</keyword>
<feature type="region of interest" description="Disordered" evidence="6">
    <location>
        <begin position="31"/>
        <end position="72"/>
    </location>
</feature>
<dbReference type="SUPFAM" id="SSF57667">
    <property type="entry name" value="beta-beta-alpha zinc fingers"/>
    <property type="match status" value="3"/>
</dbReference>
<gene>
    <name evidence="8" type="ORF">GWI33_007941</name>
</gene>
<name>A0A834IJ72_RHYFE</name>
<proteinExistence type="predicted"/>
<sequence length="740" mass="85500">MKMLFKGHSTRLEMVIEKIHSHKEVTYQDSEIMKNDNTDNNLVSSEAPDSPRSYTFSDTEEEKDCSNESQKNTDCTDGINYCEKFLCKYCPREFKHKRSRDRHIKLHTGDKKYKCIRCESAFARSDHLKIHLKTHEIRKASEPNRFGKSSTNSSALSFSKQICKKEIDRITENSSVSSCGSSSRNTHSGETSSFTEKTMEIEDSMKIKTICVYCFRWFSNIDLMNEHIQLCHRGIGTSVRIKDEIPSSEETPDLKLKDVFLDVEYSNHEEVTIQPNEDSQLFKPPYYEDSSQKTFICACCYERLPSFKSFLFHMEAHVPSSKLDACLQCGEQLSNNMNFASHFFKHTMTQLSNYLCCCHCNKYFENTETLQHHLNKEHIVNLYKCTMCDQIFDNMNSVKAHLNIAHVSKRIHFQCNLCSTTNIFHDKISAEIHFSKFHSEKLSLQPFNNLLVFQSQSETFTTISKDKNPEDIIHEPSGYGSGSTNFQCIYCKEYCKTRNDLQLHLRSHRISDKSRHKCNICDEIFQTSSELANHKLIHCKIVDGNICVECKTILVDEQSFFKHQMKHNDASKPSTKLNLILPSICIICGQTLQSDKEIELHAKFHLKFLSEQAQTPSTSGSPYSDKNMIHNEQNNCTIPLDVSMELQCYLCKKAFSSKEHLQVHLIEHNFFGINQFSCYVCSSVFTGAGGLQSHLCEHNLTEKPYQCSQCSAGFFFRAELDNHRYLHNFKVQFNYFTTNS</sequence>
<evidence type="ECO:0000256" key="6">
    <source>
        <dbReference type="SAM" id="MobiDB-lite"/>
    </source>
</evidence>
<evidence type="ECO:0000256" key="1">
    <source>
        <dbReference type="ARBA" id="ARBA00022723"/>
    </source>
</evidence>
<dbReference type="Proteomes" id="UP000625711">
    <property type="component" value="Unassembled WGS sequence"/>
</dbReference>